<dbReference type="AlphaFoldDB" id="A0A4R2L2H8"/>
<feature type="transmembrane region" description="Helical" evidence="1">
    <location>
        <begin position="111"/>
        <end position="130"/>
    </location>
</feature>
<feature type="transmembrane region" description="Helical" evidence="1">
    <location>
        <begin position="49"/>
        <end position="67"/>
    </location>
</feature>
<dbReference type="Proteomes" id="UP000294919">
    <property type="component" value="Unassembled WGS sequence"/>
</dbReference>
<dbReference type="OrthoDB" id="1335245at2"/>
<keyword evidence="1" id="KW-0812">Transmembrane</keyword>
<keyword evidence="3" id="KW-1185">Reference proteome</keyword>
<accession>A0A4R2L2H8</accession>
<organism evidence="2 3">
    <name type="scientific">Marinisporobacter balticus</name>
    <dbReference type="NCBI Taxonomy" id="2018667"/>
    <lineage>
        <taxon>Bacteria</taxon>
        <taxon>Bacillati</taxon>
        <taxon>Bacillota</taxon>
        <taxon>Clostridia</taxon>
        <taxon>Peptostreptococcales</taxon>
        <taxon>Thermotaleaceae</taxon>
        <taxon>Marinisporobacter</taxon>
    </lineage>
</organism>
<keyword evidence="1" id="KW-1133">Transmembrane helix</keyword>
<dbReference type="RefSeq" id="WP_132242284.1">
    <property type="nucleotide sequence ID" value="NZ_SLWV01000002.1"/>
</dbReference>
<feature type="transmembrane region" description="Helical" evidence="1">
    <location>
        <begin position="79"/>
        <end position="99"/>
    </location>
</feature>
<comment type="caution">
    <text evidence="2">The sequence shown here is derived from an EMBL/GenBank/DDBJ whole genome shotgun (WGS) entry which is preliminary data.</text>
</comment>
<name>A0A4R2L2H8_9FIRM</name>
<gene>
    <name evidence="2" type="ORF">EV214_102136</name>
</gene>
<proteinExistence type="predicted"/>
<feature type="transmembrane region" description="Helical" evidence="1">
    <location>
        <begin position="20"/>
        <end position="43"/>
    </location>
</feature>
<reference evidence="2 3" key="1">
    <citation type="submission" date="2019-03" db="EMBL/GenBank/DDBJ databases">
        <title>Genomic Encyclopedia of Type Strains, Phase IV (KMG-IV): sequencing the most valuable type-strain genomes for metagenomic binning, comparative biology and taxonomic classification.</title>
        <authorList>
            <person name="Goeker M."/>
        </authorList>
    </citation>
    <scope>NUCLEOTIDE SEQUENCE [LARGE SCALE GENOMIC DNA]</scope>
    <source>
        <strain evidence="2 3">DSM 102940</strain>
    </source>
</reference>
<evidence type="ECO:0000313" key="3">
    <source>
        <dbReference type="Proteomes" id="UP000294919"/>
    </source>
</evidence>
<evidence type="ECO:0000313" key="2">
    <source>
        <dbReference type="EMBL" id="TCO79417.1"/>
    </source>
</evidence>
<evidence type="ECO:0000256" key="1">
    <source>
        <dbReference type="SAM" id="Phobius"/>
    </source>
</evidence>
<protein>
    <submittedName>
        <fullName evidence="2">Uncharacterized protein</fullName>
    </submittedName>
</protein>
<sequence>MNDNRVKFKEKVKELMSSHLKSIINFLTAMFIGTISVTIYFLLHTNNMIDKYWVFIPIFIIIFLNFIQKIIRRKYFENMELIVITLISSIFISLIINFPYINNFYNKFEDIIIQIFFFGLLFLICLCSKYDDSKINFKKNNKKDLFNLFYINTSKVHEIAMLLDNKIMKTVEMEQSSEEILKYDSTFNFTKDGLGGISHNQVKENNNKKSVFESFDVKTTKSIMLRKIYKVAKNAKENKKTELGKVVMFTNTTLNQQNTDDTVMILNILKDSEMKNVSNDDNIELNMSKMMDELLDDFTIDYTFEENSEKYIIRIPYKSKNYFENSYSHNDLQLGKLSIIGIYRGKINFAKIDSISSKFLELLSQSYKKEKEKGSTNGLLQSSSSEENIENPLSYFNFSHKRLDGEHHLIDLIAIIQEISFEESESNE</sequence>
<dbReference type="EMBL" id="SLWV01000002">
    <property type="protein sequence ID" value="TCO79417.1"/>
    <property type="molecule type" value="Genomic_DNA"/>
</dbReference>
<keyword evidence="1" id="KW-0472">Membrane</keyword>